<organism evidence="10 11">
    <name type="scientific">Candidatus Anaerobutyricum stercoris</name>
    <dbReference type="NCBI Taxonomy" id="2838457"/>
    <lineage>
        <taxon>Bacteria</taxon>
        <taxon>Bacillati</taxon>
        <taxon>Bacillota</taxon>
        <taxon>Clostridia</taxon>
        <taxon>Lachnospirales</taxon>
        <taxon>Lachnospiraceae</taxon>
        <taxon>Anaerobutyricum</taxon>
    </lineage>
</organism>
<dbReference type="SUPFAM" id="SSF53756">
    <property type="entry name" value="UDP-Glycosyltransferase/glycogen phosphorylase"/>
    <property type="match status" value="1"/>
</dbReference>
<feature type="domain" description="Starch synthase catalytic" evidence="9">
    <location>
        <begin position="3"/>
        <end position="238"/>
    </location>
</feature>
<accession>A0A9D2EJX6</accession>
<comment type="caution">
    <text evidence="10">The sequence shown here is derived from an EMBL/GenBank/DDBJ whole genome shotgun (WGS) entry which is preliminary data.</text>
</comment>
<keyword evidence="4 7" id="KW-0328">Glycosyltransferase</keyword>
<dbReference type="CDD" id="cd03791">
    <property type="entry name" value="GT5_Glycogen_synthase_DULL1-like"/>
    <property type="match status" value="1"/>
</dbReference>
<name>A0A9D2EJX6_9FIRM</name>
<comment type="similarity">
    <text evidence="3 7">Belongs to the glycosyltransferase 1 family. Bacterial/plant glycogen synthase subfamily.</text>
</comment>
<keyword evidence="6 7" id="KW-0320">Glycogen biosynthesis</keyword>
<keyword evidence="5 7" id="KW-0808">Transferase</keyword>
<dbReference type="Gene3D" id="3.40.50.2000">
    <property type="entry name" value="Glycogen Phosphorylase B"/>
    <property type="match status" value="2"/>
</dbReference>
<dbReference type="Proteomes" id="UP000824049">
    <property type="component" value="Unassembled WGS sequence"/>
</dbReference>
<dbReference type="GO" id="GO:0004373">
    <property type="term" value="F:alpha-1,4-glucan glucosyltransferase (UDP-glucose donor) activity"/>
    <property type="evidence" value="ECO:0007669"/>
    <property type="project" value="InterPro"/>
</dbReference>
<gene>
    <name evidence="7" type="primary">glgA</name>
    <name evidence="10" type="ORF">H9968_01040</name>
</gene>
<comment type="catalytic activity">
    <reaction evidence="1 7">
        <text>[(1-&gt;4)-alpha-D-glucosyl](n) + ADP-alpha-D-glucose = [(1-&gt;4)-alpha-D-glucosyl](n+1) + ADP + H(+)</text>
        <dbReference type="Rhea" id="RHEA:18189"/>
        <dbReference type="Rhea" id="RHEA-COMP:9584"/>
        <dbReference type="Rhea" id="RHEA-COMP:9587"/>
        <dbReference type="ChEBI" id="CHEBI:15378"/>
        <dbReference type="ChEBI" id="CHEBI:15444"/>
        <dbReference type="ChEBI" id="CHEBI:57498"/>
        <dbReference type="ChEBI" id="CHEBI:456216"/>
        <dbReference type="EC" id="2.4.1.21"/>
    </reaction>
</comment>
<dbReference type="PANTHER" id="PTHR45825:SF11">
    <property type="entry name" value="ALPHA AMYLASE DOMAIN-CONTAINING PROTEIN"/>
    <property type="match status" value="1"/>
</dbReference>
<dbReference type="EC" id="2.4.1.21" evidence="7"/>
<protein>
    <recommendedName>
        <fullName evidence="7">Glycogen synthase</fullName>
        <ecNumber evidence="7">2.4.1.21</ecNumber>
    </recommendedName>
    <alternativeName>
        <fullName evidence="7">Starch [bacterial glycogen] synthase</fullName>
    </alternativeName>
</protein>
<evidence type="ECO:0000256" key="7">
    <source>
        <dbReference type="HAMAP-Rule" id="MF_00484"/>
    </source>
</evidence>
<dbReference type="GO" id="GO:0009011">
    <property type="term" value="F:alpha-1,4-glucan glucosyltransferase (ADP-glucose donor) activity"/>
    <property type="evidence" value="ECO:0007669"/>
    <property type="project" value="UniProtKB-UniRule"/>
</dbReference>
<evidence type="ECO:0000256" key="5">
    <source>
        <dbReference type="ARBA" id="ARBA00022679"/>
    </source>
</evidence>
<dbReference type="EMBL" id="DXBR01000010">
    <property type="protein sequence ID" value="HIZ38501.1"/>
    <property type="molecule type" value="Genomic_DNA"/>
</dbReference>
<dbReference type="InterPro" id="IPR013534">
    <property type="entry name" value="Starch_synth_cat_dom"/>
</dbReference>
<dbReference type="AlphaFoldDB" id="A0A9D2EJX6"/>
<dbReference type="InterPro" id="IPR011835">
    <property type="entry name" value="GS/SS"/>
</dbReference>
<dbReference type="PANTHER" id="PTHR45825">
    <property type="entry name" value="GRANULE-BOUND STARCH SYNTHASE 1, CHLOROPLASTIC/AMYLOPLASTIC"/>
    <property type="match status" value="1"/>
</dbReference>
<feature type="binding site" evidence="7">
    <location>
        <position position="16"/>
    </location>
    <ligand>
        <name>ADP-alpha-D-glucose</name>
        <dbReference type="ChEBI" id="CHEBI:57498"/>
    </ligand>
</feature>
<evidence type="ECO:0000256" key="3">
    <source>
        <dbReference type="ARBA" id="ARBA00010281"/>
    </source>
</evidence>
<proteinExistence type="inferred from homology"/>
<comment type="pathway">
    <text evidence="7">Glycan biosynthesis; glycogen biosynthesis.</text>
</comment>
<evidence type="ECO:0000313" key="11">
    <source>
        <dbReference type="Proteomes" id="UP000824049"/>
    </source>
</evidence>
<evidence type="ECO:0000256" key="4">
    <source>
        <dbReference type="ARBA" id="ARBA00022676"/>
    </source>
</evidence>
<evidence type="ECO:0000256" key="2">
    <source>
        <dbReference type="ARBA" id="ARBA00002764"/>
    </source>
</evidence>
<evidence type="ECO:0000256" key="1">
    <source>
        <dbReference type="ARBA" id="ARBA00001478"/>
    </source>
</evidence>
<sequence>MKKILYAAAECSPFIKTGGLGAVVGSLPKQLKKRGHDVRIVLPAYECIDEKWKNQMTVSLPFPVHMGWRRHPITINTLEYQGIICYFLSCDYYFSGSSPYSEMWMDIEKFSFFSKAVLEMLSYLEFEPDIIHCHDWQTGLIPVYLKTEYGNNPYYKNIKTVMTIHNMRFQGTTDVNTLKDITGLPDEVFAFDKLEFYGQGNMLKGGIAFADKVTTVSGTYSREIQEPEYGEGLDGLLQYRKNDLSGIVNGIDYQIYSPAQDEYIKYHYNVNTFRRAKKKNKVFLQNKAGLPADKNFFTVCIISRLTEQKGLDLLIPQLNDYLSGNVQLYILGGGEERYEAIFSSVKTRYPDKVFFDVNYSDAMAKYMYAGCDATLMPSKFEPCGLSQLMALRYGTVPIVRLTGGLKDTVKVYDSRYHTGTGFGFEEYSVEALRETLEHAVRVYQQQPEEWNGIAERGMRENYSWNTSCLEYEKLYAGM</sequence>
<dbReference type="Pfam" id="PF00534">
    <property type="entry name" value="Glycos_transf_1"/>
    <property type="match status" value="1"/>
</dbReference>
<dbReference type="HAMAP" id="MF_00484">
    <property type="entry name" value="Glycogen_synth"/>
    <property type="match status" value="1"/>
</dbReference>
<comment type="function">
    <text evidence="2 7">Synthesizes alpha-1,4-glucan chains using ADP-glucose.</text>
</comment>
<dbReference type="InterPro" id="IPR001296">
    <property type="entry name" value="Glyco_trans_1"/>
</dbReference>
<evidence type="ECO:0000313" key="10">
    <source>
        <dbReference type="EMBL" id="HIZ38501.1"/>
    </source>
</evidence>
<dbReference type="Pfam" id="PF08323">
    <property type="entry name" value="Glyco_transf_5"/>
    <property type="match status" value="1"/>
</dbReference>
<reference evidence="10" key="2">
    <citation type="submission" date="2021-04" db="EMBL/GenBank/DDBJ databases">
        <authorList>
            <person name="Gilroy R."/>
        </authorList>
    </citation>
    <scope>NUCLEOTIDE SEQUENCE</scope>
    <source>
        <strain evidence="10">CHK179-28034</strain>
    </source>
</reference>
<reference evidence="10" key="1">
    <citation type="journal article" date="2021" name="PeerJ">
        <title>Extensive microbial diversity within the chicken gut microbiome revealed by metagenomics and culture.</title>
        <authorList>
            <person name="Gilroy R."/>
            <person name="Ravi A."/>
            <person name="Getino M."/>
            <person name="Pursley I."/>
            <person name="Horton D.L."/>
            <person name="Alikhan N.F."/>
            <person name="Baker D."/>
            <person name="Gharbi K."/>
            <person name="Hall N."/>
            <person name="Watson M."/>
            <person name="Adriaenssens E.M."/>
            <person name="Foster-Nyarko E."/>
            <person name="Jarju S."/>
            <person name="Secka A."/>
            <person name="Antonio M."/>
            <person name="Oren A."/>
            <person name="Chaudhuri R.R."/>
            <person name="La Ragione R."/>
            <person name="Hildebrand F."/>
            <person name="Pallen M.J."/>
        </authorList>
    </citation>
    <scope>NUCLEOTIDE SEQUENCE</scope>
    <source>
        <strain evidence="10">CHK179-28034</strain>
    </source>
</reference>
<evidence type="ECO:0000259" key="8">
    <source>
        <dbReference type="Pfam" id="PF00534"/>
    </source>
</evidence>
<evidence type="ECO:0000259" key="9">
    <source>
        <dbReference type="Pfam" id="PF08323"/>
    </source>
</evidence>
<dbReference type="GO" id="GO:0005978">
    <property type="term" value="P:glycogen biosynthetic process"/>
    <property type="evidence" value="ECO:0007669"/>
    <property type="project" value="UniProtKB-UniRule"/>
</dbReference>
<evidence type="ECO:0000256" key="6">
    <source>
        <dbReference type="ARBA" id="ARBA00023056"/>
    </source>
</evidence>
<dbReference type="NCBIfam" id="TIGR02095">
    <property type="entry name" value="glgA"/>
    <property type="match status" value="1"/>
</dbReference>
<feature type="domain" description="Glycosyl transferase family 1" evidence="8">
    <location>
        <begin position="287"/>
        <end position="440"/>
    </location>
</feature>